<dbReference type="InterPro" id="IPR025856">
    <property type="entry name" value="HeH/LEM_domain"/>
</dbReference>
<dbReference type="RefSeq" id="WP_210885866.1">
    <property type="nucleotide sequence ID" value="NZ_CAKJVE010000004.1"/>
</dbReference>
<dbReference type="Proteomes" id="UP000789738">
    <property type="component" value="Unassembled WGS sequence"/>
</dbReference>
<dbReference type="EMBL" id="CAKJVE010000004">
    <property type="protein sequence ID" value="CAG9705868.1"/>
    <property type="molecule type" value="Genomic_DNA"/>
</dbReference>
<dbReference type="SUPFAM" id="SSF68912">
    <property type="entry name" value="Rho N-terminal domain-like"/>
    <property type="match status" value="1"/>
</dbReference>
<proteinExistence type="predicted"/>
<sequence>MQLLLPSNTLTSYSLRSANAVQEDEEELVKQQSNTEANDSIDYSSYTEAQLKEKLDNKGINYTNTMKKADLIALLEESDKE</sequence>
<reference evidence="1" key="1">
    <citation type="submission" date="2021-10" db="EMBL/GenBank/DDBJ databases">
        <authorList>
            <person name="Mesa V."/>
        </authorList>
    </citation>
    <scope>NUCLEOTIDE SEQUENCE</scope>
    <source>
        <strain evidence="1">CC3_PB</strain>
    </source>
</reference>
<dbReference type="AlphaFoldDB" id="A0AA86MRU2"/>
<accession>A0AA86MRU2</accession>
<protein>
    <submittedName>
        <fullName evidence="1">Uncharacterized protein</fullName>
    </submittedName>
</protein>
<name>A0AA86MRU2_9CLOT</name>
<dbReference type="InterPro" id="IPR036361">
    <property type="entry name" value="SAP_dom_sf"/>
</dbReference>
<dbReference type="Gene3D" id="1.10.720.30">
    <property type="entry name" value="SAP domain"/>
    <property type="match status" value="1"/>
</dbReference>
<comment type="caution">
    <text evidence="1">The sequence shown here is derived from an EMBL/GenBank/DDBJ whole genome shotgun (WGS) entry which is preliminary data.</text>
</comment>
<evidence type="ECO:0000313" key="2">
    <source>
        <dbReference type="Proteomes" id="UP000789738"/>
    </source>
</evidence>
<dbReference type="InterPro" id="IPR036269">
    <property type="entry name" value="Rho_N_sf"/>
</dbReference>
<dbReference type="Pfam" id="PF12949">
    <property type="entry name" value="HeH"/>
    <property type="match status" value="1"/>
</dbReference>
<evidence type="ECO:0000313" key="1">
    <source>
        <dbReference type="EMBL" id="CAG9705868.1"/>
    </source>
</evidence>
<gene>
    <name evidence="1" type="ORF">CNEO_42130</name>
</gene>
<organism evidence="1 2">
    <name type="scientific">Clostridium neonatale</name>
    <dbReference type="NCBI Taxonomy" id="137838"/>
    <lineage>
        <taxon>Bacteria</taxon>
        <taxon>Bacillati</taxon>
        <taxon>Bacillota</taxon>
        <taxon>Clostridia</taxon>
        <taxon>Eubacteriales</taxon>
        <taxon>Clostridiaceae</taxon>
        <taxon>Clostridium</taxon>
    </lineage>
</organism>